<organism evidence="2 3">
    <name type="scientific">Sphingopyxis macrogoltabida</name>
    <name type="common">Sphingomonas macrogoltabidus</name>
    <dbReference type="NCBI Taxonomy" id="33050"/>
    <lineage>
        <taxon>Bacteria</taxon>
        <taxon>Pseudomonadati</taxon>
        <taxon>Pseudomonadota</taxon>
        <taxon>Alphaproteobacteria</taxon>
        <taxon>Sphingomonadales</taxon>
        <taxon>Sphingomonadaceae</taxon>
        <taxon>Sphingopyxis</taxon>
    </lineage>
</organism>
<proteinExistence type="predicted"/>
<reference evidence="2 3" key="1">
    <citation type="journal article" date="2015" name="Genome Announc.">
        <title>Complete Genome Sequence of Polypropylene Glycol- and Polyethylene Glycol-Degrading Sphingopyxis macrogoltabida Strain EY-1.</title>
        <authorList>
            <person name="Ohtsubo Y."/>
            <person name="Nagata Y."/>
            <person name="Numata M."/>
            <person name="Tsuchikane K."/>
            <person name="Hosoyama A."/>
            <person name="Yamazoe A."/>
            <person name="Tsuda M."/>
            <person name="Fujita N."/>
            <person name="Kawai F."/>
        </authorList>
    </citation>
    <scope>NUCLEOTIDE SEQUENCE [LARGE SCALE GENOMIC DNA]</scope>
    <source>
        <strain evidence="2 3">EY-1</strain>
    </source>
</reference>
<sequence>MRRSLFAAMTALALAAPGGAYAEEPDCTTGSAALPAELAGWTSRGTLTAASDAAAAKASPIAIGHTADVALQPAGKVRFAAPPGKPGEGETHAGLLAFHVETAGSYRVALGAGAWVDVIEGGSALASTAHGHGPQCSGIRKMVDFSLTPGDYLLQIAASSTPSIAALVAKLP</sequence>
<keyword evidence="1" id="KW-0732">Signal</keyword>
<dbReference type="PATRIC" id="fig|33050.5.peg.3290"/>
<dbReference type="Proteomes" id="UP000058074">
    <property type="component" value="Chromosome"/>
</dbReference>
<dbReference type="KEGG" id="smag:AN936_15860"/>
<dbReference type="RefSeq" id="WP_149037686.1">
    <property type="nucleotide sequence ID" value="NZ_CP012700.1"/>
</dbReference>
<evidence type="ECO:0000256" key="1">
    <source>
        <dbReference type="SAM" id="SignalP"/>
    </source>
</evidence>
<dbReference type="EMBL" id="CP012700">
    <property type="protein sequence ID" value="ALH81777.1"/>
    <property type="molecule type" value="Genomic_DNA"/>
</dbReference>
<accession>A0A0N9UXV3</accession>
<dbReference type="AlphaFoldDB" id="A0A0N9UXV3"/>
<protein>
    <recommendedName>
        <fullName evidence="4">Homogentisate 1,2-dioxygenase</fullName>
    </recommendedName>
</protein>
<name>A0A0N9UXV3_SPHMC</name>
<feature type="chain" id="PRO_5006039133" description="Homogentisate 1,2-dioxygenase" evidence="1">
    <location>
        <begin position="23"/>
        <end position="172"/>
    </location>
</feature>
<evidence type="ECO:0000313" key="3">
    <source>
        <dbReference type="Proteomes" id="UP000058074"/>
    </source>
</evidence>
<dbReference type="OrthoDB" id="7376020at2"/>
<gene>
    <name evidence="2" type="ORF">AN936_15860</name>
</gene>
<feature type="signal peptide" evidence="1">
    <location>
        <begin position="1"/>
        <end position="22"/>
    </location>
</feature>
<evidence type="ECO:0008006" key="4">
    <source>
        <dbReference type="Google" id="ProtNLM"/>
    </source>
</evidence>
<evidence type="ECO:0000313" key="2">
    <source>
        <dbReference type="EMBL" id="ALH81777.1"/>
    </source>
</evidence>